<dbReference type="AlphaFoldDB" id="A0A5M9JAL2"/>
<evidence type="ECO:0000259" key="2">
    <source>
        <dbReference type="Pfam" id="PF12697"/>
    </source>
</evidence>
<dbReference type="Pfam" id="PF12697">
    <property type="entry name" value="Abhydrolase_6"/>
    <property type="match status" value="1"/>
</dbReference>
<name>A0A5M9JAL2_MONFR</name>
<dbReference type="InterPro" id="IPR052897">
    <property type="entry name" value="Sec-Metab_Biosynth_Hydrolase"/>
</dbReference>
<evidence type="ECO:0000256" key="1">
    <source>
        <dbReference type="SAM" id="MobiDB-lite"/>
    </source>
</evidence>
<dbReference type="PANTHER" id="PTHR37017:SF11">
    <property type="entry name" value="ESTERASE_LIPASE_THIOESTERASE DOMAIN-CONTAINING PROTEIN"/>
    <property type="match status" value="1"/>
</dbReference>
<protein>
    <recommendedName>
        <fullName evidence="2">AB hydrolase-1 domain-containing protein</fullName>
    </recommendedName>
</protein>
<proteinExistence type="predicted"/>
<comment type="caution">
    <text evidence="3">The sequence shown here is derived from an EMBL/GenBank/DDBJ whole genome shotgun (WGS) entry which is preliminary data.</text>
</comment>
<dbReference type="InterPro" id="IPR029058">
    <property type="entry name" value="AB_hydrolase_fold"/>
</dbReference>
<feature type="region of interest" description="Disordered" evidence="1">
    <location>
        <begin position="313"/>
        <end position="332"/>
    </location>
</feature>
<gene>
    <name evidence="3" type="ORF">EYC84_008880</name>
</gene>
<dbReference type="Proteomes" id="UP000322873">
    <property type="component" value="Unassembled WGS sequence"/>
</dbReference>
<feature type="domain" description="AB hydrolase-1" evidence="2">
    <location>
        <begin position="76"/>
        <end position="265"/>
    </location>
</feature>
<keyword evidence="4" id="KW-1185">Reference proteome</keyword>
<dbReference type="PANTHER" id="PTHR37017">
    <property type="entry name" value="AB HYDROLASE-1 DOMAIN-CONTAINING PROTEIN-RELATED"/>
    <property type="match status" value="1"/>
</dbReference>
<dbReference type="SUPFAM" id="SSF53474">
    <property type="entry name" value="alpha/beta-Hydrolases"/>
    <property type="match status" value="1"/>
</dbReference>
<dbReference type="InterPro" id="IPR000073">
    <property type="entry name" value="AB_hydrolase_1"/>
</dbReference>
<sequence length="370" mass="40562">MQHASYHLSRTPDALWLSGLKRLVSTTIKSNTRVQSTPLHLYTSTPLHLYTSTPHTSTPPLLHSSTTEFKPTADILEAKGYKVHGISLRSVGASPPLEDFQPDVQVIRNKIESLLANSTPIILLYHSYGGVIGSEALASYLEALPPSTTPSTPPGLIRRLIYIAAFCLPSDTSLMSALGNKPLPWFVISDDSTVVRCSDPHGVFYNDIPKDQAEKYVGMLRDHSYKTFASPVEAEPWRFIPSTFIVCEDDKAIPLEGQLGMIGRAQEMAEGSKFCALLSLMLLFFPKLRISAIQISILPFSSLIPASLRLAAPDPHSQPSPTNSNEKKNLTTKLTPGFDTIERTNSGHSPFISQPEWLAEKLIKAAEASV</sequence>
<dbReference type="EMBL" id="VICG01000012">
    <property type="protein sequence ID" value="KAA8566281.1"/>
    <property type="molecule type" value="Genomic_DNA"/>
</dbReference>
<evidence type="ECO:0000313" key="3">
    <source>
        <dbReference type="EMBL" id="KAA8566281.1"/>
    </source>
</evidence>
<dbReference type="Gene3D" id="3.40.50.1820">
    <property type="entry name" value="alpha/beta hydrolase"/>
    <property type="match status" value="1"/>
</dbReference>
<accession>A0A5M9JAL2</accession>
<dbReference type="VEuPathDB" id="FungiDB:MFRU_019g00650"/>
<reference evidence="3 4" key="1">
    <citation type="submission" date="2019-06" db="EMBL/GenBank/DDBJ databases">
        <title>Genome Sequence of the Brown Rot Fungal Pathogen Monilinia fructicola.</title>
        <authorList>
            <person name="De Miccolis Angelini R.M."/>
            <person name="Landi L."/>
            <person name="Abate D."/>
            <person name="Pollastro S."/>
            <person name="Romanazzi G."/>
            <person name="Faretra F."/>
        </authorList>
    </citation>
    <scope>NUCLEOTIDE SEQUENCE [LARGE SCALE GENOMIC DNA]</scope>
    <source>
        <strain evidence="3 4">Mfrc123</strain>
    </source>
</reference>
<organism evidence="3 4">
    <name type="scientific">Monilinia fructicola</name>
    <name type="common">Brown rot fungus</name>
    <name type="synonym">Ciboria fructicola</name>
    <dbReference type="NCBI Taxonomy" id="38448"/>
    <lineage>
        <taxon>Eukaryota</taxon>
        <taxon>Fungi</taxon>
        <taxon>Dikarya</taxon>
        <taxon>Ascomycota</taxon>
        <taxon>Pezizomycotina</taxon>
        <taxon>Leotiomycetes</taxon>
        <taxon>Helotiales</taxon>
        <taxon>Sclerotiniaceae</taxon>
        <taxon>Monilinia</taxon>
    </lineage>
</organism>
<evidence type="ECO:0000313" key="4">
    <source>
        <dbReference type="Proteomes" id="UP000322873"/>
    </source>
</evidence>